<dbReference type="SMART" id="SM00668">
    <property type="entry name" value="CTLH"/>
    <property type="match status" value="1"/>
</dbReference>
<protein>
    <submittedName>
        <fullName evidence="7">Protein TPR3 isoform X1</fullName>
    </submittedName>
</protein>
<evidence type="ECO:0000313" key="7">
    <source>
        <dbReference type="EMBL" id="WOL13546.1"/>
    </source>
</evidence>
<feature type="region of interest" description="Disordered" evidence="4">
    <location>
        <begin position="1133"/>
        <end position="1155"/>
    </location>
</feature>
<evidence type="ECO:0000256" key="1">
    <source>
        <dbReference type="ARBA" id="ARBA00022574"/>
    </source>
</evidence>
<keyword evidence="1 3" id="KW-0853">WD repeat</keyword>
<dbReference type="PROSITE" id="PS50294">
    <property type="entry name" value="WD_REPEATS_REGION"/>
    <property type="match status" value="2"/>
</dbReference>
<dbReference type="Pfam" id="PF21889">
    <property type="entry name" value="TPR1-like_2nd"/>
    <property type="match status" value="1"/>
</dbReference>
<evidence type="ECO:0000256" key="2">
    <source>
        <dbReference type="ARBA" id="ARBA00022737"/>
    </source>
</evidence>
<dbReference type="InterPro" id="IPR006595">
    <property type="entry name" value="CTLH_C"/>
</dbReference>
<evidence type="ECO:0000256" key="5">
    <source>
        <dbReference type="SAM" id="Phobius"/>
    </source>
</evidence>
<dbReference type="PROSITE" id="PS50082">
    <property type="entry name" value="WD_REPEATS_2"/>
    <property type="match status" value="2"/>
</dbReference>
<keyword evidence="5" id="KW-1133">Transmembrane helix</keyword>
<dbReference type="InterPro" id="IPR036322">
    <property type="entry name" value="WD40_repeat_dom_sf"/>
</dbReference>
<feature type="repeat" description="WD" evidence="3">
    <location>
        <begin position="956"/>
        <end position="997"/>
    </location>
</feature>
<dbReference type="InterPro" id="IPR001680">
    <property type="entry name" value="WD40_rpt"/>
</dbReference>
<name>A0AAQ3QLJ2_9LILI</name>
<reference evidence="7 8" key="1">
    <citation type="submission" date="2023-10" db="EMBL/GenBank/DDBJ databases">
        <title>Chromosome-scale genome assembly provides insights into flower coloration mechanisms of Canna indica.</title>
        <authorList>
            <person name="Li C."/>
        </authorList>
    </citation>
    <scope>NUCLEOTIDE SEQUENCE [LARGE SCALE GENOMIC DNA]</scope>
    <source>
        <tissue evidence="7">Flower</tissue>
    </source>
</reference>
<keyword evidence="5" id="KW-0812">Transmembrane</keyword>
<dbReference type="Pfam" id="PF21359">
    <property type="entry name" value="zf_topless"/>
    <property type="match status" value="1"/>
</dbReference>
<dbReference type="Proteomes" id="UP001327560">
    <property type="component" value="Chromosome 7"/>
</dbReference>
<sequence>MILSSSSSSFWTRRSLRRQSTSKPIALIYFSPNFFYVLVVVGRLILWLCLGSGKLRLEEESGIYFNTRYFEELILEGKLDDAEKYLSGFTKMDDNRHSKKIIFEIRKQKFLEALDRNEKTKALDILLNEIKVFARGNPELFKEMAALLTLENFREHEQLSKYGDTKRARQVMLVELKKLIDANPLLREKLQFPNVMTSRLRHLINQSLNWQHCLCNNSRSSTPDVKSLFVDHSCSQSNGAQAPSPARTIMKTVQKTGLFSPLGPHGPFQPAIAPLPKFVSDWVNNAAPKLPHLPISGNLLGGTPEATAAYLKRPMTPPSNKPAFVYHSADPEHVAKRPRPMGPSHEIGIPITHLPTGYTSAAWTQHSLDELPKTVVMTLSQGSPISSMDFHPVHQSVLLVGTKIGDVSLWEVASKKRISHREFKLWENIETSTSLQAALAMETPMSVNRVRWSDDGHKCAIAYSKHLVHLYTYNIHGELANHLQIEAHLGGVNDVAFSQPNEHRYVITCGDDKSIKVWNAITGVLQYTLEGHEASVCSILPHIKGTFPFIFSTSGDSKINAWLYEDGGPKFSYTAPSSWCHGIMAYSADGTRLFSCGTAKDGTSSIVEWNDVDGTIKRTYEGFSKQAVGVMQFDLIKNKFIAAGDESMVKFWDMNNSNILTTTNAEGGLEISPRVRFNKDGSLLAASTTNNGIKILANANGQLLLSHESCADRTASESIAKSKAPISSALGTIKHIRTDAWIDQGTPALILSCDIQQNNVGQNLLERKTKITDAILEKSNIWKLTEVNEPSQLRYLLLPDSSFIAKVPRLTYTHSGNAVMALASNAVHKLWKWFCTDQNATRKTSAVATTSRAPVLWQPSTSSIPLTNEISDENTVETIHCFALSNNDSYVVSTSGKKISLFNMLTFKTMATFMAAPPAATSFAFHPHDNNIIAVGMEDSAIQIYNVRFDEVKFILKRHQKRITGLAFSASLSILISSGADAQLCAWSLDEWEMKTSKFLQTPRGAFNLHSETKVEFHSDQVHLLVVHETQVAIYDAAKLECLEQWMPRDGLITHATYSCDGQMIYTSLMDGSVNIFTETLRLRCRINPAAYLSAQPSLSGYPLVVAAHPSDRNQFAMGLTDGHVIILEPLESEWGTPPPSEDALSGQVQKQASR</sequence>
<dbReference type="InterPro" id="IPR027728">
    <property type="entry name" value="Topless_fam"/>
</dbReference>
<organism evidence="7 8">
    <name type="scientific">Canna indica</name>
    <name type="common">Indian-shot</name>
    <dbReference type="NCBI Taxonomy" id="4628"/>
    <lineage>
        <taxon>Eukaryota</taxon>
        <taxon>Viridiplantae</taxon>
        <taxon>Streptophyta</taxon>
        <taxon>Embryophyta</taxon>
        <taxon>Tracheophyta</taxon>
        <taxon>Spermatophyta</taxon>
        <taxon>Magnoliopsida</taxon>
        <taxon>Liliopsida</taxon>
        <taxon>Zingiberales</taxon>
        <taxon>Cannaceae</taxon>
        <taxon>Canna</taxon>
    </lineage>
</organism>
<keyword evidence="5" id="KW-0472">Membrane</keyword>
<feature type="repeat" description="WD" evidence="3">
    <location>
        <begin position="485"/>
        <end position="528"/>
    </location>
</feature>
<keyword evidence="8" id="KW-1185">Reference proteome</keyword>
<evidence type="ECO:0000256" key="4">
    <source>
        <dbReference type="SAM" id="MobiDB-lite"/>
    </source>
</evidence>
<dbReference type="PANTHER" id="PTHR44083">
    <property type="entry name" value="TOPLESS-RELATED PROTEIN 1-RELATED"/>
    <property type="match status" value="1"/>
</dbReference>
<dbReference type="PROSITE" id="PS50897">
    <property type="entry name" value="CTLH"/>
    <property type="match status" value="1"/>
</dbReference>
<proteinExistence type="predicted"/>
<dbReference type="InterPro" id="IPR015943">
    <property type="entry name" value="WD40/YVTN_repeat-like_dom_sf"/>
</dbReference>
<dbReference type="InterPro" id="IPR048419">
    <property type="entry name" value="Topless_Znf"/>
</dbReference>
<dbReference type="Pfam" id="PF00400">
    <property type="entry name" value="WD40"/>
    <property type="match status" value="3"/>
</dbReference>
<accession>A0AAQ3QLJ2</accession>
<evidence type="ECO:0000256" key="3">
    <source>
        <dbReference type="PROSITE-ProRule" id="PRU00221"/>
    </source>
</evidence>
<keyword evidence="2" id="KW-0677">Repeat</keyword>
<dbReference type="PANTHER" id="PTHR44083:SF35">
    <property type="entry name" value="TOPLESS-RELATED PROTEIN 4-LIKE ISOFORM X1"/>
    <property type="match status" value="1"/>
</dbReference>
<dbReference type="AlphaFoldDB" id="A0AAQ3QLJ2"/>
<dbReference type="Gene3D" id="2.130.10.10">
    <property type="entry name" value="YVTN repeat-like/Quinoprotein amine dehydrogenase"/>
    <property type="match status" value="3"/>
</dbReference>
<dbReference type="EMBL" id="CP136896">
    <property type="protein sequence ID" value="WOL13546.1"/>
    <property type="molecule type" value="Genomic_DNA"/>
</dbReference>
<dbReference type="InterPro" id="IPR054080">
    <property type="entry name" value="TPR1-like_2nd"/>
</dbReference>
<evidence type="ECO:0000259" key="6">
    <source>
        <dbReference type="PROSITE" id="PS50897"/>
    </source>
</evidence>
<feature type="domain" description="CTLH" evidence="6">
    <location>
        <begin position="63"/>
        <end position="121"/>
    </location>
</feature>
<evidence type="ECO:0000313" key="8">
    <source>
        <dbReference type="Proteomes" id="UP001327560"/>
    </source>
</evidence>
<dbReference type="SUPFAM" id="SSF50978">
    <property type="entry name" value="WD40 repeat-like"/>
    <property type="match status" value="2"/>
</dbReference>
<feature type="transmembrane region" description="Helical" evidence="5">
    <location>
        <begin position="26"/>
        <end position="48"/>
    </location>
</feature>
<dbReference type="SMART" id="SM00320">
    <property type="entry name" value="WD40"/>
    <property type="match status" value="9"/>
</dbReference>
<gene>
    <name evidence="7" type="ORF">Cni_G22316</name>
</gene>
<dbReference type="GO" id="GO:0006355">
    <property type="term" value="P:regulation of DNA-templated transcription"/>
    <property type="evidence" value="ECO:0007669"/>
    <property type="project" value="InterPro"/>
</dbReference>